<dbReference type="Pfam" id="PF05460">
    <property type="entry name" value="ORC6"/>
    <property type="match status" value="1"/>
</dbReference>
<dbReference type="EMBL" id="BLKM01000764">
    <property type="protein sequence ID" value="GFG38283.1"/>
    <property type="molecule type" value="Genomic_DNA"/>
</dbReference>
<evidence type="ECO:0000259" key="7">
    <source>
        <dbReference type="Pfam" id="PF21913"/>
    </source>
</evidence>
<dbReference type="InterPro" id="IPR020529">
    <property type="entry name" value="ORC6_met/pln"/>
</dbReference>
<name>A0A6L2Q065_COPFO</name>
<keyword evidence="3" id="KW-0235">DNA replication</keyword>
<evidence type="ECO:0000256" key="4">
    <source>
        <dbReference type="ARBA" id="ARBA00023125"/>
    </source>
</evidence>
<evidence type="ECO:0008006" key="10">
    <source>
        <dbReference type="Google" id="ProtNLM"/>
    </source>
</evidence>
<evidence type="ECO:0000256" key="5">
    <source>
        <dbReference type="ARBA" id="ARBA00023242"/>
    </source>
</evidence>
<dbReference type="GO" id="GO:0006270">
    <property type="term" value="P:DNA replication initiation"/>
    <property type="evidence" value="ECO:0007669"/>
    <property type="project" value="TreeGrafter"/>
</dbReference>
<dbReference type="PANTHER" id="PTHR13394:SF0">
    <property type="entry name" value="ORIGIN RECOGNITION COMPLEX SUBUNIT 6"/>
    <property type="match status" value="1"/>
</dbReference>
<organism evidence="8 9">
    <name type="scientific">Coptotermes formosanus</name>
    <name type="common">Formosan subterranean termite</name>
    <dbReference type="NCBI Taxonomy" id="36987"/>
    <lineage>
        <taxon>Eukaryota</taxon>
        <taxon>Metazoa</taxon>
        <taxon>Ecdysozoa</taxon>
        <taxon>Arthropoda</taxon>
        <taxon>Hexapoda</taxon>
        <taxon>Insecta</taxon>
        <taxon>Pterygota</taxon>
        <taxon>Neoptera</taxon>
        <taxon>Polyneoptera</taxon>
        <taxon>Dictyoptera</taxon>
        <taxon>Blattodea</taxon>
        <taxon>Blattoidea</taxon>
        <taxon>Termitoidae</taxon>
        <taxon>Rhinotermitidae</taxon>
        <taxon>Coptotermes</taxon>
    </lineage>
</organism>
<dbReference type="InterPro" id="IPR054113">
    <property type="entry name" value="ORC6_cyclin-like_2nd"/>
</dbReference>
<feature type="domain" description="ORC6 first cyclin-like" evidence="6">
    <location>
        <begin position="3"/>
        <end position="70"/>
    </location>
</feature>
<evidence type="ECO:0000313" key="8">
    <source>
        <dbReference type="EMBL" id="GFG38283.1"/>
    </source>
</evidence>
<evidence type="ECO:0000256" key="2">
    <source>
        <dbReference type="ARBA" id="ARBA00010840"/>
    </source>
</evidence>
<comment type="similarity">
    <text evidence="2">Belongs to the ORC6 family.</text>
</comment>
<dbReference type="InterPro" id="IPR008721">
    <property type="entry name" value="ORC6_cyclin_first"/>
</dbReference>
<dbReference type="OrthoDB" id="5552484at2759"/>
<sequence length="232" mass="25977">KGHELHRLLQLKTSTCAVNVSETCQIVICLDLAASEIGVPFDKHVAIRLAGVTKKNYTSFRHTIEKLLGIGKCVGIRDLCVQFGVSEASALAQKILDKYVSEDAHQVVVDLSHPMYSVAAVIAACKHCRLKVDRAKLLEMSHVQKSSFLKLANTFERYAEELNPNLKLSSCDVEEDKYKPPSLLKKTKTVTKYSVTQEFPPHPTRSTPDTCNIQSYEEWKRSILEDCDNVEA</sequence>
<gene>
    <name evidence="8" type="ORF">Cfor_01912</name>
</gene>
<evidence type="ECO:0000256" key="1">
    <source>
        <dbReference type="ARBA" id="ARBA00004123"/>
    </source>
</evidence>
<protein>
    <recommendedName>
        <fullName evidence="10">Origin recognition complex subunit 6</fullName>
    </recommendedName>
</protein>
<dbReference type="GO" id="GO:0003677">
    <property type="term" value="F:DNA binding"/>
    <property type="evidence" value="ECO:0007669"/>
    <property type="project" value="UniProtKB-KW"/>
</dbReference>
<keyword evidence="4" id="KW-0238">DNA-binding</keyword>
<feature type="domain" description="ORC6 second cyclin-like" evidence="7">
    <location>
        <begin position="74"/>
        <end position="158"/>
    </location>
</feature>
<dbReference type="AlphaFoldDB" id="A0A6L2Q065"/>
<accession>A0A6L2Q065</accession>
<reference evidence="9" key="1">
    <citation type="submission" date="2020-01" db="EMBL/GenBank/DDBJ databases">
        <title>Draft genome sequence of the Termite Coptotermes fromosanus.</title>
        <authorList>
            <person name="Itakura S."/>
            <person name="Yosikawa Y."/>
            <person name="Umezawa K."/>
        </authorList>
    </citation>
    <scope>NUCLEOTIDE SEQUENCE [LARGE SCALE GENOMIC DNA]</scope>
</reference>
<keyword evidence="9" id="KW-1185">Reference proteome</keyword>
<evidence type="ECO:0000256" key="3">
    <source>
        <dbReference type="ARBA" id="ARBA00022705"/>
    </source>
</evidence>
<comment type="subcellular location">
    <subcellularLocation>
        <location evidence="1">Nucleus</location>
    </subcellularLocation>
</comment>
<dbReference type="CDD" id="cd11583">
    <property type="entry name" value="Orc6_mid"/>
    <property type="match status" value="1"/>
</dbReference>
<dbReference type="InParanoid" id="A0A6L2Q065"/>
<dbReference type="Gene3D" id="1.10.472.10">
    <property type="entry name" value="Cyclin-like"/>
    <property type="match status" value="1"/>
</dbReference>
<dbReference type="FunCoup" id="A0A6L2Q065">
    <property type="interactions" value="680"/>
</dbReference>
<evidence type="ECO:0000313" key="9">
    <source>
        <dbReference type="Proteomes" id="UP000502823"/>
    </source>
</evidence>
<keyword evidence="5" id="KW-0539">Nucleus</keyword>
<feature type="non-terminal residue" evidence="8">
    <location>
        <position position="1"/>
    </location>
</feature>
<dbReference type="PANTHER" id="PTHR13394">
    <property type="entry name" value="ORIGIN RECOGNITION COMPLEX SUBUNIT 6"/>
    <property type="match status" value="1"/>
</dbReference>
<evidence type="ECO:0000259" key="6">
    <source>
        <dbReference type="Pfam" id="PF05460"/>
    </source>
</evidence>
<comment type="caution">
    <text evidence="8">The sequence shown here is derived from an EMBL/GenBank/DDBJ whole genome shotgun (WGS) entry which is preliminary data.</text>
</comment>
<proteinExistence type="inferred from homology"/>
<dbReference type="Pfam" id="PF21913">
    <property type="entry name" value="ORC6_2nd"/>
    <property type="match status" value="1"/>
</dbReference>
<dbReference type="Proteomes" id="UP000502823">
    <property type="component" value="Unassembled WGS sequence"/>
</dbReference>
<dbReference type="GO" id="GO:0005664">
    <property type="term" value="C:nuclear origin of replication recognition complex"/>
    <property type="evidence" value="ECO:0007669"/>
    <property type="project" value="InterPro"/>
</dbReference>